<gene>
    <name evidence="3" type="ORF">FHR19_001947</name>
</gene>
<proteinExistence type="inferred from homology"/>
<dbReference type="Pfam" id="PF00501">
    <property type="entry name" value="AMP-binding"/>
    <property type="match status" value="1"/>
</dbReference>
<dbReference type="Gene3D" id="3.40.50.12780">
    <property type="entry name" value="N-terminal domain of ligase-like"/>
    <property type="match status" value="1"/>
</dbReference>
<dbReference type="GO" id="GO:0006631">
    <property type="term" value="P:fatty acid metabolic process"/>
    <property type="evidence" value="ECO:0007669"/>
    <property type="project" value="TreeGrafter"/>
</dbReference>
<dbReference type="EMBL" id="JACIJJ010000002">
    <property type="protein sequence ID" value="MBB5698602.1"/>
    <property type="molecule type" value="Genomic_DNA"/>
</dbReference>
<dbReference type="SUPFAM" id="SSF56801">
    <property type="entry name" value="Acetyl-CoA synthetase-like"/>
    <property type="match status" value="1"/>
</dbReference>
<dbReference type="RefSeq" id="WP_184027462.1">
    <property type="nucleotide sequence ID" value="NZ_JACIJJ010000002.1"/>
</dbReference>
<keyword evidence="4" id="KW-1185">Reference proteome</keyword>
<dbReference type="InterPro" id="IPR020845">
    <property type="entry name" value="AMP-binding_CS"/>
</dbReference>
<dbReference type="PANTHER" id="PTHR43201:SF8">
    <property type="entry name" value="ACYL-COA SYNTHETASE FAMILY MEMBER 3"/>
    <property type="match status" value="1"/>
</dbReference>
<dbReference type="GO" id="GO:0031956">
    <property type="term" value="F:medium-chain fatty acid-CoA ligase activity"/>
    <property type="evidence" value="ECO:0007669"/>
    <property type="project" value="TreeGrafter"/>
</dbReference>
<feature type="domain" description="AMP-dependent synthetase/ligase" evidence="2">
    <location>
        <begin position="36"/>
        <end position="415"/>
    </location>
</feature>
<dbReference type="InterPro" id="IPR000873">
    <property type="entry name" value="AMP-dep_synth/lig_dom"/>
</dbReference>
<organism evidence="3 4">
    <name type="scientific">Sphingomonas yantingensis</name>
    <dbReference type="NCBI Taxonomy" id="1241761"/>
    <lineage>
        <taxon>Bacteria</taxon>
        <taxon>Pseudomonadati</taxon>
        <taxon>Pseudomonadota</taxon>
        <taxon>Alphaproteobacteria</taxon>
        <taxon>Sphingomonadales</taxon>
        <taxon>Sphingomonadaceae</taxon>
        <taxon>Sphingomonas</taxon>
    </lineage>
</organism>
<dbReference type="PANTHER" id="PTHR43201">
    <property type="entry name" value="ACYL-COA SYNTHETASE"/>
    <property type="match status" value="1"/>
</dbReference>
<dbReference type="InterPro" id="IPR042099">
    <property type="entry name" value="ANL_N_sf"/>
</dbReference>
<evidence type="ECO:0000259" key="2">
    <source>
        <dbReference type="Pfam" id="PF00501"/>
    </source>
</evidence>
<evidence type="ECO:0000313" key="4">
    <source>
        <dbReference type="Proteomes" id="UP000557739"/>
    </source>
</evidence>
<dbReference type="GO" id="GO:0050563">
    <property type="term" value="F:trans-feruloyl-CoA synthase activity"/>
    <property type="evidence" value="ECO:0007669"/>
    <property type="project" value="UniProtKB-EC"/>
</dbReference>
<name>A0A7W9AQJ3_9SPHN</name>
<evidence type="ECO:0000313" key="3">
    <source>
        <dbReference type="EMBL" id="MBB5698602.1"/>
    </source>
</evidence>
<comment type="caution">
    <text evidence="3">The sequence shown here is derived from an EMBL/GenBank/DDBJ whole genome shotgun (WGS) entry which is preliminary data.</text>
</comment>
<keyword evidence="3" id="KW-0436">Ligase</keyword>
<accession>A0A7W9AQJ3</accession>
<reference evidence="3 4" key="1">
    <citation type="submission" date="2020-08" db="EMBL/GenBank/DDBJ databases">
        <title>Genomic Encyclopedia of Type Strains, Phase IV (KMG-IV): sequencing the most valuable type-strain genomes for metagenomic binning, comparative biology and taxonomic classification.</title>
        <authorList>
            <person name="Goeker M."/>
        </authorList>
    </citation>
    <scope>NUCLEOTIDE SEQUENCE [LARGE SCALE GENOMIC DNA]</scope>
    <source>
        <strain evidence="3 4">DSM 27244</strain>
    </source>
</reference>
<evidence type="ECO:0000256" key="1">
    <source>
        <dbReference type="ARBA" id="ARBA00006432"/>
    </source>
</evidence>
<dbReference type="Proteomes" id="UP000557739">
    <property type="component" value="Unassembled WGS sequence"/>
</dbReference>
<dbReference type="AlphaFoldDB" id="A0A7W9AQJ3"/>
<protein>
    <submittedName>
        <fullName evidence="3">Feruloyl-CoA synthase</fullName>
        <ecNumber evidence="3">6.2.1.34</ecNumber>
    </submittedName>
</protein>
<dbReference type="PROSITE" id="PS00455">
    <property type="entry name" value="AMP_BINDING"/>
    <property type="match status" value="1"/>
</dbReference>
<comment type="similarity">
    <text evidence="1">Belongs to the ATP-dependent AMP-binding enzyme family.</text>
</comment>
<sequence>MGAKAAIVTRRADGSVLVRHAAEPAPVVQNWNQRLEMWATAHPDRTFLTEAYEDGRRRWSFGEALADARAVAAALAELPLSDERPLAILAENSIDCARITLGAMFAGIPAAPISPAYALLANDFAKLSSVIASLGAGAIYVADGERYAAAIAAAVPPDMPVISGGRPVPGRDTLSLAGLLATEPTASSRDREASIAMDQVAKILFTSGSSGTPKPVMLSHRMLADNRAQNMLVYAFLQDEPPVLVDWLPWHHTFGGNNNFGFALWAGGTLHIDEGKPTPGGVAATIANLKRYPINIYITSPSGFEALIPHLQTDAELRQAFFANLKLLQYGAASLATHLWSALDDLAVAETGQRVLMVSGLGSTECGPTPMQSSWEQHRKPETGLPVPGVTVKLVPFEDAFELRFAGDSITPGYWKRPDLTAAAFDDEGFFLTGDLIKAIDPDRLEEGFLFHGRTSENFKLTSGTWVTVAPLRAKLLEALAPVLKDAVIAGAQRDRVTAIGFPDHAAARRMAGLPADADIETVVAAPALRDWIAERLTGLARTAGGSSQRIVRIVLETELPSLSNGELTDKATAAARAVLARRADVVEELYASPPSPRTIGID</sequence>
<dbReference type="EC" id="6.2.1.34" evidence="3"/>